<comment type="subcellular location">
    <subcellularLocation>
        <location evidence="1">Nucleus</location>
    </subcellularLocation>
</comment>
<accession>A0A667XD76</accession>
<dbReference type="GO" id="GO:0071036">
    <property type="term" value="P:nuclear polyadenylation-dependent snoRNA catabolic process"/>
    <property type="evidence" value="ECO:0007669"/>
    <property type="project" value="TreeGrafter"/>
</dbReference>
<reference evidence="12" key="1">
    <citation type="submission" date="2019-06" db="EMBL/GenBank/DDBJ databases">
        <authorList>
            <consortium name="Wellcome Sanger Institute Data Sharing"/>
        </authorList>
    </citation>
    <scope>NUCLEOTIDE SEQUENCE [LARGE SCALE GENOMIC DNA]</scope>
</reference>
<dbReference type="GeneID" id="115367109"/>
<protein>
    <recommendedName>
        <fullName evidence="7">Zinc finger CCHC domain-containing protein 7</fullName>
    </recommendedName>
    <alternativeName>
        <fullName evidence="8">TRAMP-like complex RNA-binding factor ZCCHC7</fullName>
    </alternativeName>
</protein>
<evidence type="ECO:0000256" key="7">
    <source>
        <dbReference type="ARBA" id="ARBA00041190"/>
    </source>
</evidence>
<evidence type="ECO:0000256" key="4">
    <source>
        <dbReference type="ARBA" id="ARBA00022771"/>
    </source>
</evidence>
<dbReference type="AlphaFoldDB" id="A0A667XD76"/>
<sequence length="495" mass="56523">MMDHLQQSEDEDAEREGDEDERFFVEDCSSSGGEFEFMFRHQQRHSGRESSRTGSPPLVLAFCVSTGGAQRDGSPGPAPCSDPDSGQEQEQEQEEPIEEWMILGGEEQEGDASIQLNLGYWSSSSNSEDDDCHSGNEGQNLKSVDHPWAVSDKDKGVDQLLPSRYYMPGLSLMCHCCNKTGHLAKSCPIRKKCRTCVLCGIQGHIQRDCPGRHCPTCGLPSHGLRPCREPPIWSQHCQRCGMTGHLSDACPDTWRQYHLTVQSEAPLRPQPDRSVKHTKHRAHCYNCSAQGHYGYECTRRRMVSGMFPSLPYVCHYDTKEDIVQHHTRMQRRTKELASAGSVPLPEHQHLSEPAVESGEENQPAQGKRRSQEARSRDGRRKTWPEKRRERRELKKLRREAQARREGALLGRTTGGSSDDDVCTTDPFRMSSHHYRQSENPPKKRRNEERGGRRSRKSREAERWMKRGGLKHPHIHLGAIDENLLSTKQRVRHRRR</sequence>
<evidence type="ECO:0000313" key="13">
    <source>
        <dbReference type="Proteomes" id="UP000472263"/>
    </source>
</evidence>
<evidence type="ECO:0000259" key="11">
    <source>
        <dbReference type="PROSITE" id="PS50158"/>
    </source>
</evidence>
<feature type="domain" description="CCHC-type" evidence="11">
    <location>
        <begin position="196"/>
        <end position="210"/>
    </location>
</feature>
<dbReference type="Ensembl" id="ENSMMDT00005007086.1">
    <property type="protein sequence ID" value="ENSMMDP00005006906.1"/>
    <property type="gene ID" value="ENSMMDG00005003777.1"/>
</dbReference>
<keyword evidence="4 9" id="KW-0863">Zinc-finger</keyword>
<dbReference type="GO" id="GO:0071037">
    <property type="term" value="P:nuclear polyadenylation-dependent snRNA catabolic process"/>
    <property type="evidence" value="ECO:0007669"/>
    <property type="project" value="TreeGrafter"/>
</dbReference>
<dbReference type="InterPro" id="IPR051644">
    <property type="entry name" value="TRAMP_AT-DNA-binding"/>
</dbReference>
<keyword evidence="2" id="KW-0479">Metal-binding</keyword>
<feature type="region of interest" description="Disordered" evidence="10">
    <location>
        <begin position="66"/>
        <end position="95"/>
    </location>
</feature>
<gene>
    <name evidence="12" type="primary">LOC115367109</name>
</gene>
<reference evidence="12" key="3">
    <citation type="submission" date="2025-09" db="UniProtKB">
        <authorList>
            <consortium name="Ensembl"/>
        </authorList>
    </citation>
    <scope>IDENTIFICATION</scope>
</reference>
<dbReference type="GO" id="GO:0031499">
    <property type="term" value="C:TRAMP complex"/>
    <property type="evidence" value="ECO:0007669"/>
    <property type="project" value="TreeGrafter"/>
</dbReference>
<feature type="compositionally biased region" description="Basic and acidic residues" evidence="10">
    <location>
        <begin position="369"/>
        <end position="406"/>
    </location>
</feature>
<dbReference type="GO" id="GO:0071038">
    <property type="term" value="P:TRAMP-dependent tRNA surveillance pathway"/>
    <property type="evidence" value="ECO:0007669"/>
    <property type="project" value="TreeGrafter"/>
</dbReference>
<feature type="domain" description="CCHC-type" evidence="11">
    <location>
        <begin position="284"/>
        <end position="299"/>
    </location>
</feature>
<keyword evidence="3" id="KW-0677">Repeat</keyword>
<dbReference type="GO" id="GO:0008270">
    <property type="term" value="F:zinc ion binding"/>
    <property type="evidence" value="ECO:0007669"/>
    <property type="project" value="UniProtKB-KW"/>
</dbReference>
<dbReference type="RefSeq" id="XP_029918699.1">
    <property type="nucleotide sequence ID" value="XM_030062839.1"/>
</dbReference>
<proteinExistence type="predicted"/>
<dbReference type="PROSITE" id="PS50158">
    <property type="entry name" value="ZF_CCHC"/>
    <property type="match status" value="4"/>
</dbReference>
<dbReference type="PANTHER" id="PTHR46543:SF1">
    <property type="entry name" value="ZINC FINGER CCHC DOMAIN-CONTAINING PROTEIN 7"/>
    <property type="match status" value="1"/>
</dbReference>
<dbReference type="GeneTree" id="ENSGT00950000183041"/>
<dbReference type="InterPro" id="IPR001878">
    <property type="entry name" value="Znf_CCHC"/>
</dbReference>
<feature type="compositionally biased region" description="Acidic residues" evidence="10">
    <location>
        <begin position="8"/>
        <end position="21"/>
    </location>
</feature>
<evidence type="ECO:0000256" key="3">
    <source>
        <dbReference type="ARBA" id="ARBA00022737"/>
    </source>
</evidence>
<feature type="domain" description="CCHC-type" evidence="11">
    <location>
        <begin position="237"/>
        <end position="252"/>
    </location>
</feature>
<feature type="compositionally biased region" description="Acidic residues" evidence="10">
    <location>
        <begin position="85"/>
        <end position="95"/>
    </location>
</feature>
<evidence type="ECO:0000256" key="9">
    <source>
        <dbReference type="PROSITE-ProRule" id="PRU00047"/>
    </source>
</evidence>
<dbReference type="GO" id="GO:0071039">
    <property type="term" value="P:nuclear polyadenylation-dependent CUT catabolic process"/>
    <property type="evidence" value="ECO:0007669"/>
    <property type="project" value="TreeGrafter"/>
</dbReference>
<dbReference type="Gene3D" id="4.10.60.10">
    <property type="entry name" value="Zinc finger, CCHC-type"/>
    <property type="match status" value="2"/>
</dbReference>
<dbReference type="PANTHER" id="PTHR46543">
    <property type="entry name" value="ZINC FINGER CCHC DOMAIN-CONTAINING PROTEIN 7"/>
    <property type="match status" value="1"/>
</dbReference>
<dbReference type="SMART" id="SM00343">
    <property type="entry name" value="ZnF_C2HC"/>
    <property type="match status" value="5"/>
</dbReference>
<evidence type="ECO:0000256" key="8">
    <source>
        <dbReference type="ARBA" id="ARBA00043023"/>
    </source>
</evidence>
<evidence type="ECO:0000313" key="12">
    <source>
        <dbReference type="Ensembl" id="ENSMMDP00005006906.1"/>
    </source>
</evidence>
<dbReference type="InParanoid" id="A0A667XD76"/>
<keyword evidence="5" id="KW-0862">Zinc</keyword>
<dbReference type="SUPFAM" id="SSF57756">
    <property type="entry name" value="Retrovirus zinc finger-like domains"/>
    <property type="match status" value="2"/>
</dbReference>
<dbReference type="GO" id="GO:0003723">
    <property type="term" value="F:RNA binding"/>
    <property type="evidence" value="ECO:0007669"/>
    <property type="project" value="TreeGrafter"/>
</dbReference>
<keyword evidence="6" id="KW-0539">Nucleus</keyword>
<evidence type="ECO:0000256" key="6">
    <source>
        <dbReference type="ARBA" id="ARBA00023242"/>
    </source>
</evidence>
<evidence type="ECO:0000256" key="5">
    <source>
        <dbReference type="ARBA" id="ARBA00022833"/>
    </source>
</evidence>
<organism evidence="12 13">
    <name type="scientific">Myripristis murdjan</name>
    <name type="common">pinecone soldierfish</name>
    <dbReference type="NCBI Taxonomy" id="586833"/>
    <lineage>
        <taxon>Eukaryota</taxon>
        <taxon>Metazoa</taxon>
        <taxon>Chordata</taxon>
        <taxon>Craniata</taxon>
        <taxon>Vertebrata</taxon>
        <taxon>Euteleostomi</taxon>
        <taxon>Actinopterygii</taxon>
        <taxon>Neopterygii</taxon>
        <taxon>Teleostei</taxon>
        <taxon>Neoteleostei</taxon>
        <taxon>Acanthomorphata</taxon>
        <taxon>Holocentriformes</taxon>
        <taxon>Holocentridae</taxon>
        <taxon>Myripristis</taxon>
    </lineage>
</organism>
<feature type="compositionally biased region" description="Basic and acidic residues" evidence="10">
    <location>
        <begin position="445"/>
        <end position="464"/>
    </location>
</feature>
<name>A0A667XD76_9TELE</name>
<evidence type="ECO:0000256" key="10">
    <source>
        <dbReference type="SAM" id="MobiDB-lite"/>
    </source>
</evidence>
<feature type="domain" description="CCHC-type" evidence="11">
    <location>
        <begin position="174"/>
        <end position="188"/>
    </location>
</feature>
<dbReference type="Proteomes" id="UP000472263">
    <property type="component" value="Chromosome 10"/>
</dbReference>
<evidence type="ECO:0000256" key="1">
    <source>
        <dbReference type="ARBA" id="ARBA00004123"/>
    </source>
</evidence>
<feature type="region of interest" description="Disordered" evidence="10">
    <location>
        <begin position="125"/>
        <end position="149"/>
    </location>
</feature>
<dbReference type="GO" id="GO:0071035">
    <property type="term" value="P:nuclear polyadenylation-dependent rRNA catabolic process"/>
    <property type="evidence" value="ECO:0007669"/>
    <property type="project" value="TreeGrafter"/>
</dbReference>
<evidence type="ECO:0000256" key="2">
    <source>
        <dbReference type="ARBA" id="ARBA00022723"/>
    </source>
</evidence>
<keyword evidence="13" id="KW-1185">Reference proteome</keyword>
<feature type="region of interest" description="Disordered" evidence="10">
    <location>
        <begin position="1"/>
        <end position="28"/>
    </location>
</feature>
<dbReference type="GO" id="GO:0071031">
    <property type="term" value="P:nuclear mRNA surveillance of mRNA 3'-end processing"/>
    <property type="evidence" value="ECO:0007669"/>
    <property type="project" value="TreeGrafter"/>
</dbReference>
<feature type="compositionally biased region" description="Basic residues" evidence="10">
    <location>
        <begin position="465"/>
        <end position="474"/>
    </location>
</feature>
<feature type="region of interest" description="Disordered" evidence="10">
    <location>
        <begin position="326"/>
        <end position="474"/>
    </location>
</feature>
<dbReference type="InterPro" id="IPR036875">
    <property type="entry name" value="Znf_CCHC_sf"/>
</dbReference>
<reference evidence="12" key="2">
    <citation type="submission" date="2025-08" db="UniProtKB">
        <authorList>
            <consortium name="Ensembl"/>
        </authorList>
    </citation>
    <scope>IDENTIFICATION</scope>
</reference>